<feature type="signal peptide" evidence="5">
    <location>
        <begin position="1"/>
        <end position="27"/>
    </location>
</feature>
<accession>A0ABP7HHA3</accession>
<dbReference type="Gene3D" id="3.40.50.1820">
    <property type="entry name" value="alpha/beta hydrolase"/>
    <property type="match status" value="1"/>
</dbReference>
<feature type="region of interest" description="Disordered" evidence="4">
    <location>
        <begin position="28"/>
        <end position="59"/>
    </location>
</feature>
<dbReference type="EMBL" id="BAAAZR010000001">
    <property type="protein sequence ID" value="GAA3791724.1"/>
    <property type="molecule type" value="Genomic_DNA"/>
</dbReference>
<reference evidence="7" key="1">
    <citation type="journal article" date="2019" name="Int. J. Syst. Evol. Microbiol.">
        <title>The Global Catalogue of Microorganisms (GCM) 10K type strain sequencing project: providing services to taxonomists for standard genome sequencing and annotation.</title>
        <authorList>
            <consortium name="The Broad Institute Genomics Platform"/>
            <consortium name="The Broad Institute Genome Sequencing Center for Infectious Disease"/>
            <person name="Wu L."/>
            <person name="Ma J."/>
        </authorList>
    </citation>
    <scope>NUCLEOTIDE SEQUENCE [LARGE SCALE GENOMIC DNA]</scope>
    <source>
        <strain evidence="7">JCM 16908</strain>
    </source>
</reference>
<keyword evidence="5" id="KW-0732">Signal</keyword>
<evidence type="ECO:0000313" key="7">
    <source>
        <dbReference type="Proteomes" id="UP001500888"/>
    </source>
</evidence>
<keyword evidence="1 6" id="KW-0378">Hydrolase</keyword>
<feature type="chain" id="PRO_5046143133" evidence="5">
    <location>
        <begin position="28"/>
        <end position="398"/>
    </location>
</feature>
<evidence type="ECO:0000256" key="4">
    <source>
        <dbReference type="SAM" id="MobiDB-lite"/>
    </source>
</evidence>
<evidence type="ECO:0000313" key="6">
    <source>
        <dbReference type="EMBL" id="GAA3791724.1"/>
    </source>
</evidence>
<dbReference type="PANTHER" id="PTHR10272:SF0">
    <property type="entry name" value="PLATELET-ACTIVATING FACTOR ACETYLHYDROLASE"/>
    <property type="match status" value="1"/>
</dbReference>
<keyword evidence="7" id="KW-1185">Reference proteome</keyword>
<name>A0ABP7HHA3_9ACTN</name>
<keyword evidence="2" id="KW-0442">Lipid degradation</keyword>
<dbReference type="Proteomes" id="UP001500888">
    <property type="component" value="Unassembled WGS sequence"/>
</dbReference>
<sequence length="398" mass="42783">MQCIRRGGLVALAGLLALVASTSGASAAVTPAPASADRSATPSSTPYLPKPTGPHPVGTTSLYLKDLSRPDPWVPGEKARELMVSLWYPAKSPGKRRARYMTPKESELILKGTGMTGVPSDALSKTRTNAFSDAKPTGGRRDLPLVVLSPGFTWPRSSLTALAEELASRGYVVAGIDHTYETFATTFPDGRVTICAACELQTDDFGKKAVESRAADTSFVLDELTGSHPKWRGGTLIDPSRIAMAGSSLGGASAGETMLKDSRVRAGINMDGHMFAPIPTSGLARPFLFLGVQGSHSPGSSEDTTWDRDWKHLTGWKRWLVVAGSVHASFTDYDMLAKQIGVDLGGDLSGTRSVEITRRYARAFFDLHLRKKPQPLLEKPSARYPEVKFCSPETKTCE</sequence>
<dbReference type="SUPFAM" id="SSF53474">
    <property type="entry name" value="alpha/beta-Hydrolases"/>
    <property type="match status" value="1"/>
</dbReference>
<dbReference type="PANTHER" id="PTHR10272">
    <property type="entry name" value="PLATELET-ACTIVATING FACTOR ACETYLHYDROLASE"/>
    <property type="match status" value="1"/>
</dbReference>
<protein>
    <submittedName>
        <fullName evidence="6">Alpha/beta hydrolase</fullName>
    </submittedName>
</protein>
<evidence type="ECO:0000256" key="1">
    <source>
        <dbReference type="ARBA" id="ARBA00022801"/>
    </source>
</evidence>
<evidence type="ECO:0000256" key="5">
    <source>
        <dbReference type="SAM" id="SignalP"/>
    </source>
</evidence>
<gene>
    <name evidence="6" type="ORF">GCM10022226_08410</name>
</gene>
<evidence type="ECO:0000256" key="2">
    <source>
        <dbReference type="ARBA" id="ARBA00022963"/>
    </source>
</evidence>
<dbReference type="RefSeq" id="WP_344934361.1">
    <property type="nucleotide sequence ID" value="NZ_BAAAZR010000001.1"/>
</dbReference>
<organism evidence="6 7">
    <name type="scientific">Sphaerisporangium flaviroseum</name>
    <dbReference type="NCBI Taxonomy" id="509199"/>
    <lineage>
        <taxon>Bacteria</taxon>
        <taxon>Bacillati</taxon>
        <taxon>Actinomycetota</taxon>
        <taxon>Actinomycetes</taxon>
        <taxon>Streptosporangiales</taxon>
        <taxon>Streptosporangiaceae</taxon>
        <taxon>Sphaerisporangium</taxon>
    </lineage>
</organism>
<dbReference type="GO" id="GO:0016787">
    <property type="term" value="F:hydrolase activity"/>
    <property type="evidence" value="ECO:0007669"/>
    <property type="project" value="UniProtKB-KW"/>
</dbReference>
<comment type="caution">
    <text evidence="6">The sequence shown here is derived from an EMBL/GenBank/DDBJ whole genome shotgun (WGS) entry which is preliminary data.</text>
</comment>
<dbReference type="InterPro" id="IPR029058">
    <property type="entry name" value="AB_hydrolase_fold"/>
</dbReference>
<dbReference type="Pfam" id="PF03403">
    <property type="entry name" value="PAF-AH_p_II"/>
    <property type="match status" value="2"/>
</dbReference>
<keyword evidence="3" id="KW-0443">Lipid metabolism</keyword>
<evidence type="ECO:0000256" key="3">
    <source>
        <dbReference type="ARBA" id="ARBA00023098"/>
    </source>
</evidence>
<proteinExistence type="predicted"/>